<evidence type="ECO:0000313" key="14">
    <source>
        <dbReference type="EMBL" id="VFK64660.1"/>
    </source>
</evidence>
<dbReference type="InterPro" id="IPR009080">
    <property type="entry name" value="tRNAsynth_Ia_anticodon-bd"/>
</dbReference>
<comment type="subcellular location">
    <subcellularLocation>
        <location evidence="9">Cytoplasm</location>
    </subcellularLocation>
</comment>
<dbReference type="EC" id="6.1.1.4" evidence="9"/>
<dbReference type="AlphaFoldDB" id="A0A451AF33"/>
<dbReference type="Pfam" id="PF08264">
    <property type="entry name" value="Anticodon_1"/>
    <property type="match status" value="1"/>
</dbReference>
<evidence type="ECO:0000256" key="7">
    <source>
        <dbReference type="ARBA" id="ARBA00023146"/>
    </source>
</evidence>
<dbReference type="CDD" id="cd07958">
    <property type="entry name" value="Anticodon_Ia_Leu_BEm"/>
    <property type="match status" value="1"/>
</dbReference>
<comment type="similarity">
    <text evidence="1 9 10">Belongs to the class-I aminoacyl-tRNA synthetase family.</text>
</comment>
<feature type="short sequence motif" description="'KMSKS' region" evidence="9">
    <location>
        <begin position="581"/>
        <end position="585"/>
    </location>
</feature>
<dbReference type="InterPro" id="IPR001412">
    <property type="entry name" value="aa-tRNA-synth_I_CS"/>
</dbReference>
<comment type="caution">
    <text evidence="9">Lacks conserved residue(s) required for the propagation of feature annotation.</text>
</comment>
<comment type="catalytic activity">
    <reaction evidence="8 9">
        <text>tRNA(Leu) + L-leucine + ATP = L-leucyl-tRNA(Leu) + AMP + diphosphate</text>
        <dbReference type="Rhea" id="RHEA:11688"/>
        <dbReference type="Rhea" id="RHEA-COMP:9613"/>
        <dbReference type="Rhea" id="RHEA-COMP:9622"/>
        <dbReference type="ChEBI" id="CHEBI:30616"/>
        <dbReference type="ChEBI" id="CHEBI:33019"/>
        <dbReference type="ChEBI" id="CHEBI:57427"/>
        <dbReference type="ChEBI" id="CHEBI:78442"/>
        <dbReference type="ChEBI" id="CHEBI:78494"/>
        <dbReference type="ChEBI" id="CHEBI:456215"/>
        <dbReference type="EC" id="6.1.1.4"/>
    </reaction>
</comment>
<evidence type="ECO:0000259" key="13">
    <source>
        <dbReference type="Pfam" id="PF13603"/>
    </source>
</evidence>
<evidence type="ECO:0000256" key="4">
    <source>
        <dbReference type="ARBA" id="ARBA00022741"/>
    </source>
</evidence>
<feature type="domain" description="Aminoacyl-tRNA synthetase class Ia" evidence="11">
    <location>
        <begin position="417"/>
        <end position="607"/>
    </location>
</feature>
<dbReference type="InterPro" id="IPR002300">
    <property type="entry name" value="aa-tRNA-synth_Ia"/>
</dbReference>
<dbReference type="PANTHER" id="PTHR43740">
    <property type="entry name" value="LEUCYL-TRNA SYNTHETASE"/>
    <property type="match status" value="1"/>
</dbReference>
<dbReference type="CDD" id="cd00812">
    <property type="entry name" value="LeuRS_core"/>
    <property type="match status" value="1"/>
</dbReference>
<dbReference type="PANTHER" id="PTHR43740:SF2">
    <property type="entry name" value="LEUCINE--TRNA LIGASE, MITOCHONDRIAL"/>
    <property type="match status" value="1"/>
</dbReference>
<dbReference type="SUPFAM" id="SSF50677">
    <property type="entry name" value="ValRS/IleRS/LeuRS editing domain"/>
    <property type="match status" value="1"/>
</dbReference>
<evidence type="ECO:0000256" key="6">
    <source>
        <dbReference type="ARBA" id="ARBA00022917"/>
    </source>
</evidence>
<accession>A0A451AF33</accession>
<proteinExistence type="inferred from homology"/>
<protein>
    <recommendedName>
        <fullName evidence="9">Leucine--tRNA ligase</fullName>
        <ecNumber evidence="9">6.1.1.4</ecNumber>
    </recommendedName>
    <alternativeName>
        <fullName evidence="9">Leucyl-tRNA synthetase</fullName>
        <shortName evidence="9">LeuRS</shortName>
    </alternativeName>
</protein>
<gene>
    <name evidence="9" type="primary">leuS</name>
    <name evidence="14" type="ORF">BECKUNK1418G_GA0071005_104913</name>
    <name evidence="15" type="ORF">BECKUNK1418H_GA0071006_105313</name>
</gene>
<dbReference type="FunFam" id="1.10.730.10:FF:000002">
    <property type="entry name" value="Leucine--tRNA ligase"/>
    <property type="match status" value="1"/>
</dbReference>
<evidence type="ECO:0000256" key="9">
    <source>
        <dbReference type="HAMAP-Rule" id="MF_00049"/>
    </source>
</evidence>
<dbReference type="Gene3D" id="3.10.20.590">
    <property type="match status" value="1"/>
</dbReference>
<keyword evidence="5 9" id="KW-0067">ATP-binding</keyword>
<evidence type="ECO:0000256" key="2">
    <source>
        <dbReference type="ARBA" id="ARBA00022490"/>
    </source>
</evidence>
<dbReference type="InterPro" id="IPR013155">
    <property type="entry name" value="M/V/L/I-tRNA-synth_anticd-bd"/>
</dbReference>
<evidence type="ECO:0000256" key="1">
    <source>
        <dbReference type="ARBA" id="ARBA00005594"/>
    </source>
</evidence>
<dbReference type="Pfam" id="PF13603">
    <property type="entry name" value="tRNA-synt_1_2"/>
    <property type="match status" value="1"/>
</dbReference>
<keyword evidence="3 9" id="KW-0436">Ligase</keyword>
<dbReference type="EMBL" id="CAADGD010000053">
    <property type="protein sequence ID" value="VFK71169.1"/>
    <property type="molecule type" value="Genomic_DNA"/>
</dbReference>
<name>A0A451AF33_9GAMM</name>
<keyword evidence="4 9" id="KW-0547">Nucleotide-binding</keyword>
<dbReference type="FunFam" id="3.40.50.620:FF:000056">
    <property type="entry name" value="Leucine--tRNA ligase"/>
    <property type="match status" value="1"/>
</dbReference>
<dbReference type="Gene3D" id="3.40.50.620">
    <property type="entry name" value="HUPs"/>
    <property type="match status" value="2"/>
</dbReference>
<sequence length="806" mass="92369">MTEYLFQKIEKKWQAIWQERGDYATNVDSDKPKMYLLIEFPYPSGAGLHVGHPRSYVAMDILARKRRMEGYEVMFPIGFDAFGLPAENYAIKFNIHPRITTEQNISNFRRQLTMLGLSFDWNREVNTTEPTYYKWTQWMFLRMFEKGLAYKSLVPINWCPSCHTSLANEEVLSGNCERCATPVVRREKAQWMLRITAYADPLIDDLDTVDFIAPVVEQQRNWIGRSHGAEVHFPIDGTDERLTVFTTRPDTLFGATYMVIAPEHPLLEAYAAHIINPDAVRAYREASARKSDIERTELAGQKSGVPIEGLWALNPATGGRIPIWVSDYVLMSYGTGAIMAVPAHDTRDYEFARKFDLPIVEVVQGGDVSRAAYTDSEGGRMVNSGLLDGLEVSKAKKKIIAWLQDKGYGDEAISYRMRDWVFSRQRYWGEPIPLVECDTCGWVPVPEQELPVLLPEVEEFRPSADGHSPLHRLDDWVHTACPKCGGAARRETDTMPQWAGSCWYFLRYLDPNNGQTFARPEILARWMPVDWYNGGMEHTTLHLLYSRFWYKFLYDEGFVPTPEPYKRRTSHGMILGEDREKMSKSRGNVVNPDDVVAQYGADTFRVYEMFLGDFEKVAIWIDHGVIGIHRFLKKCWLLQIKLDEDADPDRKQLVILHRMIHNVDDRIERMKFNTAISAIMEYVNELVGFPRIPRLLLDTLSKVLYPFAPHIAEEIWQNLGNQVPLATQSWPQASARYLVEDTITMAVQVNGKMRGNIEVPVDISQAEAIERCFAQDRIAAHIDRAGLMRTVFVPGKIINLIGNSGQ</sequence>
<dbReference type="Pfam" id="PF00133">
    <property type="entry name" value="tRNA-synt_1"/>
    <property type="match status" value="2"/>
</dbReference>
<keyword evidence="7 9" id="KW-0030">Aminoacyl-tRNA synthetase</keyword>
<evidence type="ECO:0000256" key="8">
    <source>
        <dbReference type="ARBA" id="ARBA00047469"/>
    </source>
</evidence>
<feature type="binding site" evidence="9">
    <location>
        <position position="584"/>
    </location>
    <ligand>
        <name>ATP</name>
        <dbReference type="ChEBI" id="CHEBI:30616"/>
    </ligand>
</feature>
<feature type="domain" description="Methionyl/Valyl/Leucyl/Isoleucyl-tRNA synthetase anticodon-binding" evidence="12">
    <location>
        <begin position="649"/>
        <end position="763"/>
    </location>
</feature>
<dbReference type="HAMAP" id="MF_00049_B">
    <property type="entry name" value="Leu_tRNA_synth_B"/>
    <property type="match status" value="1"/>
</dbReference>
<dbReference type="GO" id="GO:0005829">
    <property type="term" value="C:cytosol"/>
    <property type="evidence" value="ECO:0007669"/>
    <property type="project" value="TreeGrafter"/>
</dbReference>
<evidence type="ECO:0000256" key="10">
    <source>
        <dbReference type="RuleBase" id="RU363035"/>
    </source>
</evidence>
<dbReference type="Gene3D" id="1.10.730.10">
    <property type="entry name" value="Isoleucyl-tRNA Synthetase, Domain 1"/>
    <property type="match status" value="1"/>
</dbReference>
<reference evidence="14" key="1">
    <citation type="submission" date="2019-02" db="EMBL/GenBank/DDBJ databases">
        <authorList>
            <person name="Gruber-Vodicka R. H."/>
            <person name="Seah K. B. B."/>
        </authorList>
    </citation>
    <scope>NUCLEOTIDE SEQUENCE</scope>
    <source>
        <strain evidence="15">BECK_BY19</strain>
        <strain evidence="14">BECK_BY8</strain>
    </source>
</reference>
<dbReference type="PROSITE" id="PS00178">
    <property type="entry name" value="AA_TRNA_LIGASE_I"/>
    <property type="match status" value="1"/>
</dbReference>
<dbReference type="PRINTS" id="PR00985">
    <property type="entry name" value="TRNASYNTHLEU"/>
</dbReference>
<dbReference type="GO" id="GO:0005524">
    <property type="term" value="F:ATP binding"/>
    <property type="evidence" value="ECO:0007669"/>
    <property type="project" value="UniProtKB-UniRule"/>
</dbReference>
<dbReference type="InterPro" id="IPR002302">
    <property type="entry name" value="Leu-tRNA-ligase"/>
</dbReference>
<dbReference type="FunFam" id="3.40.50.620:FF:000003">
    <property type="entry name" value="Leucine--tRNA ligase"/>
    <property type="match status" value="1"/>
</dbReference>
<dbReference type="GO" id="GO:0004823">
    <property type="term" value="F:leucine-tRNA ligase activity"/>
    <property type="evidence" value="ECO:0007669"/>
    <property type="project" value="UniProtKB-UniRule"/>
</dbReference>
<feature type="domain" description="Leucyl-tRNA synthetase editing" evidence="13">
    <location>
        <begin position="220"/>
        <end position="403"/>
    </location>
</feature>
<dbReference type="SUPFAM" id="SSF52374">
    <property type="entry name" value="Nucleotidylyl transferase"/>
    <property type="match status" value="1"/>
</dbReference>
<evidence type="ECO:0000259" key="11">
    <source>
        <dbReference type="Pfam" id="PF00133"/>
    </source>
</evidence>
<feature type="domain" description="Aminoacyl-tRNA synthetase class Ia" evidence="11">
    <location>
        <begin position="13"/>
        <end position="218"/>
    </location>
</feature>
<evidence type="ECO:0000313" key="15">
    <source>
        <dbReference type="EMBL" id="VFK71169.1"/>
    </source>
</evidence>
<dbReference type="InterPro" id="IPR014729">
    <property type="entry name" value="Rossmann-like_a/b/a_fold"/>
</dbReference>
<dbReference type="InterPro" id="IPR009008">
    <property type="entry name" value="Val/Leu/Ile-tRNA-synth_edit"/>
</dbReference>
<organism evidence="14">
    <name type="scientific">Candidatus Kentrum sp. UNK</name>
    <dbReference type="NCBI Taxonomy" id="2126344"/>
    <lineage>
        <taxon>Bacteria</taxon>
        <taxon>Pseudomonadati</taxon>
        <taxon>Pseudomonadota</taxon>
        <taxon>Gammaproteobacteria</taxon>
        <taxon>Candidatus Kentrum</taxon>
    </lineage>
</organism>
<evidence type="ECO:0000259" key="12">
    <source>
        <dbReference type="Pfam" id="PF08264"/>
    </source>
</evidence>
<dbReference type="GO" id="GO:0002161">
    <property type="term" value="F:aminoacyl-tRNA deacylase activity"/>
    <property type="evidence" value="ECO:0007669"/>
    <property type="project" value="InterPro"/>
</dbReference>
<dbReference type="GO" id="GO:0006429">
    <property type="term" value="P:leucyl-tRNA aminoacylation"/>
    <property type="evidence" value="ECO:0007669"/>
    <property type="project" value="UniProtKB-UniRule"/>
</dbReference>
<keyword evidence="6 9" id="KW-0648">Protein biosynthesis</keyword>
<evidence type="ECO:0000256" key="3">
    <source>
        <dbReference type="ARBA" id="ARBA00022598"/>
    </source>
</evidence>
<keyword evidence="2 9" id="KW-0963">Cytoplasm</keyword>
<dbReference type="EMBL" id="CAADFZ010000049">
    <property type="protein sequence ID" value="VFK64660.1"/>
    <property type="molecule type" value="Genomic_DNA"/>
</dbReference>
<dbReference type="SUPFAM" id="SSF47323">
    <property type="entry name" value="Anticodon-binding domain of a subclass of class I aminoacyl-tRNA synthetases"/>
    <property type="match status" value="1"/>
</dbReference>
<evidence type="ECO:0000256" key="5">
    <source>
        <dbReference type="ARBA" id="ARBA00022840"/>
    </source>
</evidence>
<dbReference type="InterPro" id="IPR025709">
    <property type="entry name" value="Leu_tRNA-synth_edit"/>
</dbReference>
<dbReference type="NCBIfam" id="TIGR00396">
    <property type="entry name" value="leuS_bact"/>
    <property type="match status" value="1"/>
</dbReference>